<evidence type="ECO:0000313" key="1">
    <source>
        <dbReference type="EMBL" id="RCH90903.1"/>
    </source>
</evidence>
<dbReference type="Proteomes" id="UP000252139">
    <property type="component" value="Unassembled WGS sequence"/>
</dbReference>
<proteinExistence type="predicted"/>
<name>A0A367JLU1_RHIAZ</name>
<dbReference type="AlphaFoldDB" id="A0A367JLU1"/>
<gene>
    <name evidence="1" type="ORF">CU097_004652</name>
</gene>
<comment type="caution">
    <text evidence="1">The sequence shown here is derived from an EMBL/GenBank/DDBJ whole genome shotgun (WGS) entry which is preliminary data.</text>
</comment>
<evidence type="ECO:0000313" key="2">
    <source>
        <dbReference type="Proteomes" id="UP000252139"/>
    </source>
</evidence>
<sequence>MNNNRAPFNSDEPNPWLLDMVLQQLNATPKSIIAYTAIKLLHQEQEERKLHFMKAYEEQQNVVFKECVQEMRQYLQEAYQESAHHSAAALQEIRFTMEAACLDNETTTKGLKATVTQQQSMLTQK</sequence>
<protein>
    <submittedName>
        <fullName evidence="1">Uncharacterized protein</fullName>
    </submittedName>
</protein>
<keyword evidence="2" id="KW-1185">Reference proteome</keyword>
<accession>A0A367JLU1</accession>
<reference evidence="1 2" key="1">
    <citation type="journal article" date="2018" name="G3 (Bethesda)">
        <title>Phylogenetic and Phylogenomic Definition of Rhizopus Species.</title>
        <authorList>
            <person name="Gryganskyi A.P."/>
            <person name="Golan J."/>
            <person name="Dolatabadi S."/>
            <person name="Mondo S."/>
            <person name="Robb S."/>
            <person name="Idnurm A."/>
            <person name="Muszewska A."/>
            <person name="Steczkiewicz K."/>
            <person name="Masonjones S."/>
            <person name="Liao H.L."/>
            <person name="Gajdeczka M.T."/>
            <person name="Anike F."/>
            <person name="Vuek A."/>
            <person name="Anishchenko I.M."/>
            <person name="Voigt K."/>
            <person name="de Hoog G.S."/>
            <person name="Smith M.E."/>
            <person name="Heitman J."/>
            <person name="Vilgalys R."/>
            <person name="Stajich J.E."/>
        </authorList>
    </citation>
    <scope>NUCLEOTIDE SEQUENCE [LARGE SCALE GENOMIC DNA]</scope>
    <source>
        <strain evidence="1 2">CBS 357.93</strain>
    </source>
</reference>
<organism evidence="1 2">
    <name type="scientific">Rhizopus azygosporus</name>
    <name type="common">Rhizopus microsporus var. azygosporus</name>
    <dbReference type="NCBI Taxonomy" id="86630"/>
    <lineage>
        <taxon>Eukaryota</taxon>
        <taxon>Fungi</taxon>
        <taxon>Fungi incertae sedis</taxon>
        <taxon>Mucoromycota</taxon>
        <taxon>Mucoromycotina</taxon>
        <taxon>Mucoromycetes</taxon>
        <taxon>Mucorales</taxon>
        <taxon>Mucorineae</taxon>
        <taxon>Rhizopodaceae</taxon>
        <taxon>Rhizopus</taxon>
    </lineage>
</organism>
<dbReference type="EMBL" id="PJQL01001050">
    <property type="protein sequence ID" value="RCH90903.1"/>
    <property type="molecule type" value="Genomic_DNA"/>
</dbReference>